<evidence type="ECO:0000259" key="1">
    <source>
        <dbReference type="SMART" id="SM00873"/>
    </source>
</evidence>
<accession>A0ABQ4KPX0</accession>
<keyword evidence="3" id="KW-1185">Reference proteome</keyword>
<comment type="caution">
    <text evidence="2">The sequence shown here is derived from an EMBL/GenBank/DDBJ whole genome shotgun (WGS) entry which is preliminary data.</text>
</comment>
<dbReference type="Proteomes" id="UP000679950">
    <property type="component" value="Unassembled WGS sequence"/>
</dbReference>
<gene>
    <name evidence="2" type="ORF">J8TS2_38500</name>
</gene>
<protein>
    <submittedName>
        <fullName evidence="2">tRNA-binding protein</fullName>
    </submittedName>
</protein>
<reference evidence="2 3" key="1">
    <citation type="submission" date="2021-03" db="EMBL/GenBank/DDBJ databases">
        <title>Antimicrobial resistance genes in bacteria isolated from Japanese honey, and their potential for conferring macrolide and lincosamide resistance in the American foulbrood pathogen Paenibacillus larvae.</title>
        <authorList>
            <person name="Okamoto M."/>
            <person name="Kumagai M."/>
            <person name="Kanamori H."/>
            <person name="Takamatsu D."/>
        </authorList>
    </citation>
    <scope>NUCLEOTIDE SEQUENCE [LARGE SCALE GENOMIC DNA]</scope>
    <source>
        <strain evidence="2 3">J8TS2</strain>
    </source>
</reference>
<dbReference type="Gene3D" id="3.50.40.10">
    <property type="entry name" value="Phenylalanyl-trna Synthetase, Chain B, domain 3"/>
    <property type="match status" value="1"/>
</dbReference>
<sequence length="222" mass="25039">MDITIEAPLSRKITSMKFGIIQYHNIIVEDSPPYLKGKLRYFQETRFFDLEDQTIGEIPEIKEWRQIFKTLGKSPSRYRPSAESLLRRVQKQQYLHDLHSAADLNNFFSLKHAIPIGLYDLEKIQGNVKLGIGNAHETFEGLNGRENSAENLLIARDQIGPFGSPFVDSVRTAVTENTTSALQIVYFAPSITDDAADQILNTITSMFYQVLGGTAKSQIILS</sequence>
<dbReference type="SMART" id="SM00873">
    <property type="entry name" value="B3_4"/>
    <property type="match status" value="1"/>
</dbReference>
<proteinExistence type="predicted"/>
<dbReference type="PANTHER" id="PTHR39209:SF2">
    <property type="entry name" value="CYTOPLASMIC PROTEIN"/>
    <property type="match status" value="1"/>
</dbReference>
<dbReference type="PANTHER" id="PTHR39209">
    <property type="match status" value="1"/>
</dbReference>
<dbReference type="SUPFAM" id="SSF56037">
    <property type="entry name" value="PheT/TilS domain"/>
    <property type="match status" value="1"/>
</dbReference>
<dbReference type="EMBL" id="BORB01000048">
    <property type="protein sequence ID" value="GIN59531.1"/>
    <property type="molecule type" value="Genomic_DNA"/>
</dbReference>
<name>A0ABQ4KPX0_9BACI</name>
<dbReference type="InterPro" id="IPR005146">
    <property type="entry name" value="B3/B4_tRNA-bd"/>
</dbReference>
<dbReference type="InterPro" id="IPR020825">
    <property type="entry name" value="Phe-tRNA_synthase-like_B3/B4"/>
</dbReference>
<dbReference type="Pfam" id="PF03483">
    <property type="entry name" value="B3_4"/>
    <property type="match status" value="1"/>
</dbReference>
<dbReference type="RefSeq" id="WP_212967309.1">
    <property type="nucleotide sequence ID" value="NZ_BORB01000048.1"/>
</dbReference>
<evidence type="ECO:0000313" key="2">
    <source>
        <dbReference type="EMBL" id="GIN59531.1"/>
    </source>
</evidence>
<evidence type="ECO:0000313" key="3">
    <source>
        <dbReference type="Proteomes" id="UP000679950"/>
    </source>
</evidence>
<organism evidence="2 3">
    <name type="scientific">Lederbergia ruris</name>
    <dbReference type="NCBI Taxonomy" id="217495"/>
    <lineage>
        <taxon>Bacteria</taxon>
        <taxon>Bacillati</taxon>
        <taxon>Bacillota</taxon>
        <taxon>Bacilli</taxon>
        <taxon>Bacillales</taxon>
        <taxon>Bacillaceae</taxon>
        <taxon>Lederbergia</taxon>
    </lineage>
</organism>
<feature type="domain" description="B3/B4 tRNA-binding" evidence="1">
    <location>
        <begin position="62"/>
        <end position="208"/>
    </location>
</feature>